<name>R0IT48_EXST2</name>
<dbReference type="GeneID" id="19396108"/>
<dbReference type="CDD" id="cd12108">
    <property type="entry name" value="Hr-like"/>
    <property type="match status" value="1"/>
</dbReference>
<sequence>MATKATPAIWADGPFALVKIPGQPGAQTCVNPGVMSVCIEMANAHNVILRGLNAIYLQAPFFKDPKDVADFMLYISAWADAVHHHHSGEETSIFPRYEALAKEAGQPCNMHGNVEQHHGFEPQMAKTVDWAKGVAAGTQQYNAQELKKLIDSFAPLLTQHLHDEIDTLIGLEKCDGNKVQSIMKEVADELAKSADPKLVIPLVLGCIDRNYPGSADFPPVPFIVPWLNAYWFSRKHKGCWRFNPSDHWGNPRPLQFLQ</sequence>
<protein>
    <recommendedName>
        <fullName evidence="1">Hemerythrin-like domain-containing protein</fullName>
    </recommendedName>
</protein>
<dbReference type="Pfam" id="PF01814">
    <property type="entry name" value="Hemerythrin"/>
    <property type="match status" value="1"/>
</dbReference>
<dbReference type="InterPro" id="IPR012312">
    <property type="entry name" value="Hemerythrin-like"/>
</dbReference>
<dbReference type="OrthoDB" id="58416at2759"/>
<dbReference type="PANTHER" id="PTHR38048">
    <property type="entry name" value="EXPRESSED PROTEIN"/>
    <property type="match status" value="1"/>
</dbReference>
<evidence type="ECO:0000313" key="3">
    <source>
        <dbReference type="Proteomes" id="UP000016935"/>
    </source>
</evidence>
<gene>
    <name evidence="2" type="ORF">SETTUDRAFT_130420</name>
</gene>
<dbReference type="STRING" id="671987.R0IT48"/>
<feature type="domain" description="Hemerythrin-like" evidence="1">
    <location>
        <begin position="41"/>
        <end position="169"/>
    </location>
</feature>
<accession>R0IT48</accession>
<dbReference type="Proteomes" id="UP000016935">
    <property type="component" value="Unassembled WGS sequence"/>
</dbReference>
<keyword evidence="3" id="KW-1185">Reference proteome</keyword>
<dbReference type="Gene3D" id="1.20.120.520">
    <property type="entry name" value="nmb1532 protein domain like"/>
    <property type="match status" value="1"/>
</dbReference>
<dbReference type="PANTHER" id="PTHR38048:SF2">
    <property type="entry name" value="HEMERYTHRIN-LIKE DOMAIN-CONTAINING PROTEIN"/>
    <property type="match status" value="1"/>
</dbReference>
<dbReference type="InterPro" id="IPR053206">
    <property type="entry name" value="Dimeric_xanthone_biosynth"/>
</dbReference>
<dbReference type="RefSeq" id="XP_008024500.1">
    <property type="nucleotide sequence ID" value="XM_008026309.1"/>
</dbReference>
<evidence type="ECO:0000259" key="1">
    <source>
        <dbReference type="Pfam" id="PF01814"/>
    </source>
</evidence>
<evidence type="ECO:0000313" key="2">
    <source>
        <dbReference type="EMBL" id="EOA88005.1"/>
    </source>
</evidence>
<dbReference type="eggNOG" id="ENOG502SKMW">
    <property type="taxonomic scope" value="Eukaryota"/>
</dbReference>
<reference evidence="2 3" key="2">
    <citation type="journal article" date="2013" name="PLoS Genet.">
        <title>Comparative genome structure, secondary metabolite, and effector coding capacity across Cochliobolus pathogens.</title>
        <authorList>
            <person name="Condon B.J."/>
            <person name="Leng Y."/>
            <person name="Wu D."/>
            <person name="Bushley K.E."/>
            <person name="Ohm R.A."/>
            <person name="Otillar R."/>
            <person name="Martin J."/>
            <person name="Schackwitz W."/>
            <person name="Grimwood J."/>
            <person name="MohdZainudin N."/>
            <person name="Xue C."/>
            <person name="Wang R."/>
            <person name="Manning V.A."/>
            <person name="Dhillon B."/>
            <person name="Tu Z.J."/>
            <person name="Steffenson B.J."/>
            <person name="Salamov A."/>
            <person name="Sun H."/>
            <person name="Lowry S."/>
            <person name="LaButti K."/>
            <person name="Han J."/>
            <person name="Copeland A."/>
            <person name="Lindquist E."/>
            <person name="Barry K."/>
            <person name="Schmutz J."/>
            <person name="Baker S.E."/>
            <person name="Ciuffetti L.M."/>
            <person name="Grigoriev I.V."/>
            <person name="Zhong S."/>
            <person name="Turgeon B.G."/>
        </authorList>
    </citation>
    <scope>NUCLEOTIDE SEQUENCE [LARGE SCALE GENOMIC DNA]</scope>
    <source>
        <strain evidence="3">28A</strain>
    </source>
</reference>
<dbReference type="EMBL" id="KB908559">
    <property type="protein sequence ID" value="EOA88005.1"/>
    <property type="molecule type" value="Genomic_DNA"/>
</dbReference>
<proteinExistence type="predicted"/>
<organism evidence="2 3">
    <name type="scientific">Exserohilum turcicum (strain 28A)</name>
    <name type="common">Northern leaf blight fungus</name>
    <name type="synonym">Setosphaeria turcica</name>
    <dbReference type="NCBI Taxonomy" id="671987"/>
    <lineage>
        <taxon>Eukaryota</taxon>
        <taxon>Fungi</taxon>
        <taxon>Dikarya</taxon>
        <taxon>Ascomycota</taxon>
        <taxon>Pezizomycotina</taxon>
        <taxon>Dothideomycetes</taxon>
        <taxon>Pleosporomycetidae</taxon>
        <taxon>Pleosporales</taxon>
        <taxon>Pleosporineae</taxon>
        <taxon>Pleosporaceae</taxon>
        <taxon>Exserohilum</taxon>
    </lineage>
</organism>
<dbReference type="AlphaFoldDB" id="R0IT48"/>
<dbReference type="HOGENOM" id="CLU_066708_0_1_1"/>
<reference evidence="2 3" key="1">
    <citation type="journal article" date="2012" name="PLoS Pathog.">
        <title>Diverse lifestyles and strategies of plant pathogenesis encoded in the genomes of eighteen Dothideomycetes fungi.</title>
        <authorList>
            <person name="Ohm R.A."/>
            <person name="Feau N."/>
            <person name="Henrissat B."/>
            <person name="Schoch C.L."/>
            <person name="Horwitz B.A."/>
            <person name="Barry K.W."/>
            <person name="Condon B.J."/>
            <person name="Copeland A.C."/>
            <person name="Dhillon B."/>
            <person name="Glaser F."/>
            <person name="Hesse C.N."/>
            <person name="Kosti I."/>
            <person name="LaButti K."/>
            <person name="Lindquist E.A."/>
            <person name="Lucas S."/>
            <person name="Salamov A.A."/>
            <person name="Bradshaw R.E."/>
            <person name="Ciuffetti L."/>
            <person name="Hamelin R.C."/>
            <person name="Kema G.H.J."/>
            <person name="Lawrence C."/>
            <person name="Scott J.A."/>
            <person name="Spatafora J.W."/>
            <person name="Turgeon B.G."/>
            <person name="de Wit P.J.G.M."/>
            <person name="Zhong S."/>
            <person name="Goodwin S.B."/>
            <person name="Grigoriev I.V."/>
        </authorList>
    </citation>
    <scope>NUCLEOTIDE SEQUENCE [LARGE SCALE GENOMIC DNA]</scope>
    <source>
        <strain evidence="3">28A</strain>
    </source>
</reference>